<dbReference type="OrthoDB" id="7468926at2759"/>
<evidence type="ECO:0000256" key="3">
    <source>
        <dbReference type="ARBA" id="ARBA00022833"/>
    </source>
</evidence>
<evidence type="ECO:0000256" key="4">
    <source>
        <dbReference type="PROSITE-ProRule" id="PRU00175"/>
    </source>
</evidence>
<dbReference type="SMART" id="SM00744">
    <property type="entry name" value="RINGv"/>
    <property type="match status" value="1"/>
</dbReference>
<dbReference type="SMART" id="SM01040">
    <property type="entry name" value="Bro-N"/>
    <property type="match status" value="1"/>
</dbReference>
<dbReference type="GO" id="GO:0008270">
    <property type="term" value="F:zinc ion binding"/>
    <property type="evidence" value="ECO:0007669"/>
    <property type="project" value="UniProtKB-KW"/>
</dbReference>
<dbReference type="PANTHER" id="PTHR21540:SF0">
    <property type="entry name" value="PHD FAMILY PROTEIN"/>
    <property type="match status" value="1"/>
</dbReference>
<dbReference type="PROSITE" id="PS50089">
    <property type="entry name" value="ZF_RING_2"/>
    <property type="match status" value="1"/>
</dbReference>
<reference evidence="8 9" key="1">
    <citation type="journal article" date="2014" name="Nat. Commun.">
        <title>Klebsormidium flaccidum genome reveals primary factors for plant terrestrial adaptation.</title>
        <authorList>
            <person name="Hori K."/>
            <person name="Maruyama F."/>
            <person name="Fujisawa T."/>
            <person name="Togashi T."/>
            <person name="Yamamoto N."/>
            <person name="Seo M."/>
            <person name="Sato S."/>
            <person name="Yamada T."/>
            <person name="Mori H."/>
            <person name="Tajima N."/>
            <person name="Moriyama T."/>
            <person name="Ikeuchi M."/>
            <person name="Watanabe M."/>
            <person name="Wada H."/>
            <person name="Kobayashi K."/>
            <person name="Saito M."/>
            <person name="Masuda T."/>
            <person name="Sasaki-Sekimoto Y."/>
            <person name="Mashiguchi K."/>
            <person name="Awai K."/>
            <person name="Shimojima M."/>
            <person name="Masuda S."/>
            <person name="Iwai M."/>
            <person name="Nobusawa T."/>
            <person name="Narise T."/>
            <person name="Kondo S."/>
            <person name="Saito H."/>
            <person name="Sato R."/>
            <person name="Murakawa M."/>
            <person name="Ihara Y."/>
            <person name="Oshima-Yamada Y."/>
            <person name="Ohtaka K."/>
            <person name="Satoh M."/>
            <person name="Sonobe K."/>
            <person name="Ishii M."/>
            <person name="Ohtani R."/>
            <person name="Kanamori-Sato M."/>
            <person name="Honoki R."/>
            <person name="Miyazaki D."/>
            <person name="Mochizuki H."/>
            <person name="Umetsu J."/>
            <person name="Higashi K."/>
            <person name="Shibata D."/>
            <person name="Kamiya Y."/>
            <person name="Sato N."/>
            <person name="Nakamura Y."/>
            <person name="Tabata S."/>
            <person name="Ida S."/>
            <person name="Kurokawa K."/>
            <person name="Ohta H."/>
        </authorList>
    </citation>
    <scope>NUCLEOTIDE SEQUENCE [LARGE SCALE GENOMIC DNA]</scope>
    <source>
        <strain evidence="8 9">NIES-2285</strain>
    </source>
</reference>
<dbReference type="InterPro" id="IPR011016">
    <property type="entry name" value="Znf_RING-CH"/>
</dbReference>
<organism evidence="8 9">
    <name type="scientific">Klebsormidium nitens</name>
    <name type="common">Green alga</name>
    <name type="synonym">Ulothrix nitens</name>
    <dbReference type="NCBI Taxonomy" id="105231"/>
    <lineage>
        <taxon>Eukaryota</taxon>
        <taxon>Viridiplantae</taxon>
        <taxon>Streptophyta</taxon>
        <taxon>Klebsormidiophyceae</taxon>
        <taxon>Klebsormidiales</taxon>
        <taxon>Klebsormidiaceae</taxon>
        <taxon>Klebsormidium</taxon>
    </lineage>
</organism>
<dbReference type="PROSITE" id="PS51750">
    <property type="entry name" value="BRO_N"/>
    <property type="match status" value="1"/>
</dbReference>
<feature type="domain" description="RING-type" evidence="5">
    <location>
        <begin position="511"/>
        <end position="553"/>
    </location>
</feature>
<dbReference type="CDD" id="cd16448">
    <property type="entry name" value="RING-H2"/>
    <property type="match status" value="1"/>
</dbReference>
<dbReference type="InterPro" id="IPR013083">
    <property type="entry name" value="Znf_RING/FYVE/PHD"/>
</dbReference>
<dbReference type="SUPFAM" id="SSF57850">
    <property type="entry name" value="RING/U-box"/>
    <property type="match status" value="1"/>
</dbReference>
<dbReference type="InterPro" id="IPR003497">
    <property type="entry name" value="BRO_N_domain"/>
</dbReference>
<dbReference type="STRING" id="105231.A0A1Y1IN89"/>
<protein>
    <submittedName>
        <fullName evidence="8">BRO N-terminal domain and zinc finger containing protein</fullName>
    </submittedName>
</protein>
<dbReference type="Pfam" id="PF13639">
    <property type="entry name" value="zf-RING_2"/>
    <property type="match status" value="1"/>
</dbReference>
<dbReference type="Proteomes" id="UP000054558">
    <property type="component" value="Unassembled WGS sequence"/>
</dbReference>
<dbReference type="InterPro" id="IPR018306">
    <property type="entry name" value="Phage_T5_Orf172_DNA-bd"/>
</dbReference>
<dbReference type="Pfam" id="PF10544">
    <property type="entry name" value="T5orf172"/>
    <property type="match status" value="1"/>
</dbReference>
<evidence type="ECO:0000259" key="5">
    <source>
        <dbReference type="PROSITE" id="PS50089"/>
    </source>
</evidence>
<evidence type="ECO:0000313" key="9">
    <source>
        <dbReference type="Proteomes" id="UP000054558"/>
    </source>
</evidence>
<dbReference type="Pfam" id="PF02498">
    <property type="entry name" value="Bro-N"/>
    <property type="match status" value="1"/>
</dbReference>
<sequence length="578" mass="65687">MDVFRAFVVNGKTYDVQMVWEDTKPLFRAKDVGDVLGLTNVRVSIQAFDQDEKVVISSNTLGGCRESIFLTERGLYRLLMQFRKPIARPFQKWVAEVIESIREKGHYELRQAVEEGKKAIERVREETAAEIADVLAEQGALSQRAVNEARHTALINSFRNGLYVVYFGRIRLQYDGRWLIKIGSTKDLQDRVPGLVKEFGGMQIFEVFPVALSRQFEEFLKTHPKISKLAFKDVIHNGHRSHREVFSMTEEDIQMTVNIAKRHAPAYNDQATTAQLVELELQRYKSAQAIPQDLSPQIVVSYYVPPDEHRFTQARGSKIQRYSEDGKTLLRTYPGCGEAWLTGRVRMEARNLSPSQLRRLQRMYTERFYVLHTEYDEATQSGHFKVSGSTGSVYTVGLNGAGAFDCDCPDSIGRLSHEPDLICKHRCFVLYKVSRCDVETVSPSPRLRGSALKRVRQRLRDSSVDPSTLSANVSDPALRANYERIVGAVEELISGPSFEAPPLLGDQADDCAVCYDSLAEGARLGCPDCRNSIHKDCMMRWVRSGKITCPFCRSKCWERLDPRTGRTKPLQFYVNVFV</sequence>
<dbReference type="InterPro" id="IPR039903">
    <property type="entry name" value="Zswim2"/>
</dbReference>
<accession>A0A1Y1IN89</accession>
<name>A0A1Y1IN89_KLENI</name>
<keyword evidence="3" id="KW-0862">Zinc</keyword>
<dbReference type="Gene3D" id="3.30.40.10">
    <property type="entry name" value="Zinc/RING finger domain, C3HC4 (zinc finger)"/>
    <property type="match status" value="1"/>
</dbReference>
<dbReference type="AlphaFoldDB" id="A0A1Y1IN89"/>
<keyword evidence="9" id="KW-1185">Reference proteome</keyword>
<feature type="domain" description="Bro-N" evidence="7">
    <location>
        <begin position="1"/>
        <end position="105"/>
    </location>
</feature>
<dbReference type="InterPro" id="IPR001841">
    <property type="entry name" value="Znf_RING"/>
</dbReference>
<feature type="domain" description="SWIM-type" evidence="6">
    <location>
        <begin position="394"/>
        <end position="434"/>
    </location>
</feature>
<dbReference type="GO" id="GO:0061630">
    <property type="term" value="F:ubiquitin protein ligase activity"/>
    <property type="evidence" value="ECO:0007669"/>
    <property type="project" value="InterPro"/>
</dbReference>
<dbReference type="PANTHER" id="PTHR21540">
    <property type="entry name" value="RING FINGER AND SWIM DOMAIN-CONTAINING PROTEIN 2"/>
    <property type="match status" value="1"/>
</dbReference>
<evidence type="ECO:0000259" key="7">
    <source>
        <dbReference type="PROSITE" id="PS51750"/>
    </source>
</evidence>
<evidence type="ECO:0000259" key="6">
    <source>
        <dbReference type="PROSITE" id="PS50966"/>
    </source>
</evidence>
<dbReference type="PROSITE" id="PS50966">
    <property type="entry name" value="ZF_SWIM"/>
    <property type="match status" value="1"/>
</dbReference>
<keyword evidence="2 4" id="KW-0863">Zinc-finger</keyword>
<keyword evidence="1" id="KW-0479">Metal-binding</keyword>
<dbReference type="InterPro" id="IPR007527">
    <property type="entry name" value="Znf_SWIM"/>
</dbReference>
<evidence type="ECO:0000256" key="2">
    <source>
        <dbReference type="ARBA" id="ARBA00022771"/>
    </source>
</evidence>
<gene>
    <name evidence="8" type="ORF">KFL_007020060</name>
</gene>
<evidence type="ECO:0000313" key="8">
    <source>
        <dbReference type="EMBL" id="GAQ90919.1"/>
    </source>
</evidence>
<proteinExistence type="predicted"/>
<evidence type="ECO:0000256" key="1">
    <source>
        <dbReference type="ARBA" id="ARBA00022723"/>
    </source>
</evidence>
<dbReference type="EMBL" id="DF237651">
    <property type="protein sequence ID" value="GAQ90919.1"/>
    <property type="molecule type" value="Genomic_DNA"/>
</dbReference>